<dbReference type="PROSITE" id="PS50222">
    <property type="entry name" value="EF_HAND_2"/>
    <property type="match status" value="1"/>
</dbReference>
<gene>
    <name evidence="3" type="ORF">ZOSMA_7G00670</name>
</gene>
<dbReference type="OrthoDB" id="343296at2759"/>
<keyword evidence="1" id="KW-0106">Calcium</keyword>
<dbReference type="PROSITE" id="PS00018">
    <property type="entry name" value="EF_HAND_1"/>
    <property type="match status" value="1"/>
</dbReference>
<dbReference type="Pfam" id="PF13833">
    <property type="entry name" value="EF-hand_8"/>
    <property type="match status" value="1"/>
</dbReference>
<feature type="domain" description="EF-hand" evidence="2">
    <location>
        <begin position="72"/>
        <end position="107"/>
    </location>
</feature>
<dbReference type="InterPro" id="IPR018247">
    <property type="entry name" value="EF_Hand_1_Ca_BS"/>
</dbReference>
<dbReference type="OMA" id="SWIWLEQ"/>
<evidence type="ECO:0000259" key="2">
    <source>
        <dbReference type="PROSITE" id="PS50222"/>
    </source>
</evidence>
<name>A0A0K9NN49_ZOSMR</name>
<proteinExistence type="predicted"/>
<dbReference type="Proteomes" id="UP000036987">
    <property type="component" value="Unassembled WGS sequence"/>
</dbReference>
<dbReference type="InterPro" id="IPR044205">
    <property type="entry name" value="KIC/PBP1/KRP1"/>
</dbReference>
<reference evidence="4" key="1">
    <citation type="journal article" date="2016" name="Nature">
        <title>The genome of the seagrass Zostera marina reveals angiosperm adaptation to the sea.</title>
        <authorList>
            <person name="Olsen J.L."/>
            <person name="Rouze P."/>
            <person name="Verhelst B."/>
            <person name="Lin Y.-C."/>
            <person name="Bayer T."/>
            <person name="Collen J."/>
            <person name="Dattolo E."/>
            <person name="De Paoli E."/>
            <person name="Dittami S."/>
            <person name="Maumus F."/>
            <person name="Michel G."/>
            <person name="Kersting A."/>
            <person name="Lauritano C."/>
            <person name="Lohaus R."/>
            <person name="Toepel M."/>
            <person name="Tonon T."/>
            <person name="Vanneste K."/>
            <person name="Amirebrahimi M."/>
            <person name="Brakel J."/>
            <person name="Bostroem C."/>
            <person name="Chovatia M."/>
            <person name="Grimwood J."/>
            <person name="Jenkins J.W."/>
            <person name="Jueterbock A."/>
            <person name="Mraz A."/>
            <person name="Stam W.T."/>
            <person name="Tice H."/>
            <person name="Bornberg-Bauer E."/>
            <person name="Green P.J."/>
            <person name="Pearson G.A."/>
            <person name="Procaccini G."/>
            <person name="Duarte C.M."/>
            <person name="Schmutz J."/>
            <person name="Reusch T.B.H."/>
            <person name="Van de Peer Y."/>
        </authorList>
    </citation>
    <scope>NUCLEOTIDE SEQUENCE [LARGE SCALE GENOMIC DNA]</scope>
    <source>
        <strain evidence="4">cv. Finnish</strain>
    </source>
</reference>
<protein>
    <submittedName>
        <fullName evidence="3">Calcium-binding EF-hand family protein</fullName>
    </submittedName>
</protein>
<dbReference type="InterPro" id="IPR002048">
    <property type="entry name" value="EF_hand_dom"/>
</dbReference>
<keyword evidence="4" id="KW-1185">Reference proteome</keyword>
<dbReference type="STRING" id="29655.A0A0K9NN49"/>
<dbReference type="SMART" id="SM00054">
    <property type="entry name" value="EFh"/>
    <property type="match status" value="1"/>
</dbReference>
<dbReference type="InterPro" id="IPR011992">
    <property type="entry name" value="EF-hand-dom_pair"/>
</dbReference>
<evidence type="ECO:0000313" key="4">
    <source>
        <dbReference type="Proteomes" id="UP000036987"/>
    </source>
</evidence>
<dbReference type="SUPFAM" id="SSF47473">
    <property type="entry name" value="EF-hand"/>
    <property type="match status" value="1"/>
</dbReference>
<dbReference type="EMBL" id="LFYR01001978">
    <property type="protein sequence ID" value="KMZ58038.1"/>
    <property type="molecule type" value="Genomic_DNA"/>
</dbReference>
<dbReference type="PANTHER" id="PTHR47319:SF8">
    <property type="entry name" value="EF-HAND DOMAIN-CONTAINING PROTEIN"/>
    <property type="match status" value="1"/>
</dbReference>
<organism evidence="3 4">
    <name type="scientific">Zostera marina</name>
    <name type="common">Eelgrass</name>
    <dbReference type="NCBI Taxonomy" id="29655"/>
    <lineage>
        <taxon>Eukaryota</taxon>
        <taxon>Viridiplantae</taxon>
        <taxon>Streptophyta</taxon>
        <taxon>Embryophyta</taxon>
        <taxon>Tracheophyta</taxon>
        <taxon>Spermatophyta</taxon>
        <taxon>Magnoliopsida</taxon>
        <taxon>Liliopsida</taxon>
        <taxon>Zosteraceae</taxon>
        <taxon>Zostera</taxon>
    </lineage>
</organism>
<evidence type="ECO:0000256" key="1">
    <source>
        <dbReference type="ARBA" id="ARBA00022837"/>
    </source>
</evidence>
<dbReference type="Gene3D" id="1.10.238.10">
    <property type="entry name" value="EF-hand"/>
    <property type="match status" value="1"/>
</dbReference>
<dbReference type="PANTHER" id="PTHR47319">
    <property type="entry name" value="CALCIUM-BINDING PROTEIN KIC"/>
    <property type="match status" value="1"/>
</dbReference>
<comment type="caution">
    <text evidence="3">The sequence shown here is derived from an EMBL/GenBank/DDBJ whole genome shotgun (WGS) entry which is preliminary data.</text>
</comment>
<dbReference type="GO" id="GO:0005509">
    <property type="term" value="F:calcium ion binding"/>
    <property type="evidence" value="ECO:0007669"/>
    <property type="project" value="InterPro"/>
</dbReference>
<dbReference type="AlphaFoldDB" id="A0A0K9NN49"/>
<accession>A0A0K9NN49</accession>
<evidence type="ECO:0000313" key="3">
    <source>
        <dbReference type="EMBL" id="KMZ58038.1"/>
    </source>
</evidence>
<sequence>MSTAEEYNYDQEIAGAVQFEDFLPEIAEKLGGDGLMRELCKGFEMLKDPREGVITLESLRTNSAELGLQDMGDDDELIGMLREGDLDGDGTLDLKEFCVLMFRLSPQLMERATYMIFAHGSQLAHH</sequence>